<evidence type="ECO:0000313" key="1">
    <source>
        <dbReference type="EMBL" id="MEW9263940.1"/>
    </source>
</evidence>
<accession>A0ABV3P2V7</accession>
<reference evidence="1 2" key="1">
    <citation type="submission" date="2024-07" db="EMBL/GenBank/DDBJ databases">
        <authorList>
            <person name="Thanompreechachai J."/>
            <person name="Duangmal K."/>
        </authorList>
    </citation>
    <scope>NUCLEOTIDE SEQUENCE [LARGE SCALE GENOMIC DNA]</scope>
    <source>
        <strain evidence="1 2">KCTC 19886</strain>
    </source>
</reference>
<name>A0ABV3P2V7_9ACTN</name>
<proteinExistence type="predicted"/>
<comment type="caution">
    <text evidence="1">The sequence shown here is derived from an EMBL/GenBank/DDBJ whole genome shotgun (WGS) entry which is preliminary data.</text>
</comment>
<dbReference type="Proteomes" id="UP001555826">
    <property type="component" value="Unassembled WGS sequence"/>
</dbReference>
<sequence length="219" mass="24612">MDEKTVQRWLRGRVPHQRHRWAVAKLVTEDEAYLWPSSEARVDSGAGSTAEVVATYAHRADAPNALWTRLIDDARRAVDVLGYAVQFLPELYPALATRLVAKAGDGCRVRIAVADPDSPEVAARDAEEKLGGGIAPRIRSSLRHLDACVRPDLTEVRLHRTTMYNSIFRFDDELLYTPHLFGRPGYESPLFHLRRVGQGGVFDNLAQHMDDVWETTTPL</sequence>
<protein>
    <submittedName>
        <fullName evidence="1">XRE family transcriptional regulator</fullName>
    </submittedName>
</protein>
<organism evidence="1 2">
    <name type="scientific">Kineococcus endophyticus</name>
    <dbReference type="NCBI Taxonomy" id="1181883"/>
    <lineage>
        <taxon>Bacteria</taxon>
        <taxon>Bacillati</taxon>
        <taxon>Actinomycetota</taxon>
        <taxon>Actinomycetes</taxon>
        <taxon>Kineosporiales</taxon>
        <taxon>Kineosporiaceae</taxon>
        <taxon>Kineococcus</taxon>
    </lineage>
</organism>
<evidence type="ECO:0000313" key="2">
    <source>
        <dbReference type="Proteomes" id="UP001555826"/>
    </source>
</evidence>
<dbReference type="SUPFAM" id="SSF56024">
    <property type="entry name" value="Phospholipase D/nuclease"/>
    <property type="match status" value="1"/>
</dbReference>
<dbReference type="RefSeq" id="WP_367636544.1">
    <property type="nucleotide sequence ID" value="NZ_JBFNQN010000003.1"/>
</dbReference>
<gene>
    <name evidence="1" type="ORF">AB1207_04200</name>
</gene>
<keyword evidence="2" id="KW-1185">Reference proteome</keyword>
<dbReference type="EMBL" id="JBFNQN010000003">
    <property type="protein sequence ID" value="MEW9263940.1"/>
    <property type="molecule type" value="Genomic_DNA"/>
</dbReference>